<name>A0A518E0U4_9BACT</name>
<evidence type="ECO:0000313" key="3">
    <source>
        <dbReference type="Proteomes" id="UP000317648"/>
    </source>
</evidence>
<feature type="transmembrane region" description="Helical" evidence="1">
    <location>
        <begin position="154"/>
        <end position="173"/>
    </location>
</feature>
<organism evidence="2 3">
    <name type="scientific">Lignipirellula cremea</name>
    <dbReference type="NCBI Taxonomy" id="2528010"/>
    <lineage>
        <taxon>Bacteria</taxon>
        <taxon>Pseudomonadati</taxon>
        <taxon>Planctomycetota</taxon>
        <taxon>Planctomycetia</taxon>
        <taxon>Pirellulales</taxon>
        <taxon>Pirellulaceae</taxon>
        <taxon>Lignipirellula</taxon>
    </lineage>
</organism>
<accession>A0A518E0U4</accession>
<dbReference type="Proteomes" id="UP000317648">
    <property type="component" value="Chromosome"/>
</dbReference>
<dbReference type="KEGG" id="lcre:Pla8534_55560"/>
<reference evidence="2 3" key="1">
    <citation type="submission" date="2019-02" db="EMBL/GenBank/DDBJ databases">
        <title>Deep-cultivation of Planctomycetes and their phenomic and genomic characterization uncovers novel biology.</title>
        <authorList>
            <person name="Wiegand S."/>
            <person name="Jogler M."/>
            <person name="Boedeker C."/>
            <person name="Pinto D."/>
            <person name="Vollmers J."/>
            <person name="Rivas-Marin E."/>
            <person name="Kohn T."/>
            <person name="Peeters S.H."/>
            <person name="Heuer A."/>
            <person name="Rast P."/>
            <person name="Oberbeckmann S."/>
            <person name="Bunk B."/>
            <person name="Jeske O."/>
            <person name="Meyerdierks A."/>
            <person name="Storesund J.E."/>
            <person name="Kallscheuer N."/>
            <person name="Luecker S."/>
            <person name="Lage O.M."/>
            <person name="Pohl T."/>
            <person name="Merkel B.J."/>
            <person name="Hornburger P."/>
            <person name="Mueller R.-W."/>
            <person name="Bruemmer F."/>
            <person name="Labrenz M."/>
            <person name="Spormann A.M."/>
            <person name="Op den Camp H."/>
            <person name="Overmann J."/>
            <person name="Amann R."/>
            <person name="Jetten M.S.M."/>
            <person name="Mascher T."/>
            <person name="Medema M.H."/>
            <person name="Devos D.P."/>
            <person name="Kaster A.-K."/>
            <person name="Ovreas L."/>
            <person name="Rohde M."/>
            <person name="Galperin M.Y."/>
            <person name="Jogler C."/>
        </authorList>
    </citation>
    <scope>NUCLEOTIDE SEQUENCE [LARGE SCALE GENOMIC DNA]</scope>
    <source>
        <strain evidence="2 3">Pla85_3_4</strain>
    </source>
</reference>
<evidence type="ECO:0000256" key="1">
    <source>
        <dbReference type="SAM" id="Phobius"/>
    </source>
</evidence>
<keyword evidence="1" id="KW-1133">Transmembrane helix</keyword>
<protein>
    <submittedName>
        <fullName evidence="2">Uncharacterized protein</fullName>
    </submittedName>
</protein>
<keyword evidence="1" id="KW-0812">Transmembrane</keyword>
<dbReference type="EMBL" id="CP036433">
    <property type="protein sequence ID" value="QDU97703.1"/>
    <property type="molecule type" value="Genomic_DNA"/>
</dbReference>
<sequence>MCRAGLQPAITPVRSRSASRCVTEKGASIDYPRCISQTGRVGAGPFFAHTMTHKQGCTQVANCGAARPRCEASVSAIQCSYLLAATGWFALGVCASCMGCALLEIPDSKPGSRYHSDLGVLLAVAGAPLSAVILGALFAAWINFRVPKGITTAISPYFFVMPLACGLAHPLIWTAIHQLAFFVIGDSAFHAELLVSLGSFFLLPVPFAELCIRFHRVPAK</sequence>
<dbReference type="AlphaFoldDB" id="A0A518E0U4"/>
<feature type="transmembrane region" description="Helical" evidence="1">
    <location>
        <begin position="193"/>
        <end position="212"/>
    </location>
</feature>
<feature type="transmembrane region" description="Helical" evidence="1">
    <location>
        <begin position="118"/>
        <end position="142"/>
    </location>
</feature>
<proteinExistence type="predicted"/>
<keyword evidence="1" id="KW-0472">Membrane</keyword>
<evidence type="ECO:0000313" key="2">
    <source>
        <dbReference type="EMBL" id="QDU97703.1"/>
    </source>
</evidence>
<keyword evidence="3" id="KW-1185">Reference proteome</keyword>
<feature type="transmembrane region" description="Helical" evidence="1">
    <location>
        <begin position="81"/>
        <end position="106"/>
    </location>
</feature>
<gene>
    <name evidence="2" type="ORF">Pla8534_55560</name>
</gene>